<dbReference type="AlphaFoldDB" id="A0A269PGQ8"/>
<dbReference type="PANTHER" id="PTHR43066:SF26">
    <property type="entry name" value="RHOMBOID PROTEASE GLPG"/>
    <property type="match status" value="1"/>
</dbReference>
<dbReference type="GO" id="GO:0004252">
    <property type="term" value="F:serine-type endopeptidase activity"/>
    <property type="evidence" value="ECO:0007669"/>
    <property type="project" value="InterPro"/>
</dbReference>
<evidence type="ECO:0000256" key="6">
    <source>
        <dbReference type="ARBA" id="ARBA00023136"/>
    </source>
</evidence>
<dbReference type="RefSeq" id="WP_095275318.1">
    <property type="nucleotide sequence ID" value="NZ_CP047655.1"/>
</dbReference>
<feature type="transmembrane region" description="Helical" evidence="7">
    <location>
        <begin position="154"/>
        <end position="185"/>
    </location>
</feature>
<keyword evidence="4 7" id="KW-0812">Transmembrane</keyword>
<dbReference type="Pfam" id="PF01694">
    <property type="entry name" value="Rhomboid"/>
    <property type="match status" value="1"/>
</dbReference>
<organism evidence="9 10">
    <name type="scientific">Corynebacterium hadale</name>
    <dbReference type="NCBI Taxonomy" id="2026255"/>
    <lineage>
        <taxon>Bacteria</taxon>
        <taxon>Bacillati</taxon>
        <taxon>Actinomycetota</taxon>
        <taxon>Actinomycetes</taxon>
        <taxon>Mycobacteriales</taxon>
        <taxon>Corynebacteriaceae</taxon>
        <taxon>Corynebacterium</taxon>
    </lineage>
</organism>
<comment type="caution">
    <text evidence="9">The sequence shown here is derived from an EMBL/GenBank/DDBJ whole genome shotgun (WGS) entry which is preliminary data.</text>
</comment>
<evidence type="ECO:0000313" key="9">
    <source>
        <dbReference type="EMBL" id="PAJ71405.1"/>
    </source>
</evidence>
<feature type="transmembrane region" description="Helical" evidence="7">
    <location>
        <begin position="125"/>
        <end position="142"/>
    </location>
</feature>
<evidence type="ECO:0000259" key="8">
    <source>
        <dbReference type="Pfam" id="PF01694"/>
    </source>
</evidence>
<dbReference type="InterPro" id="IPR035952">
    <property type="entry name" value="Rhomboid-like_sf"/>
</dbReference>
<keyword evidence="6 7" id="KW-0472">Membrane</keyword>
<proteinExistence type="predicted"/>
<dbReference type="SUPFAM" id="SSF144091">
    <property type="entry name" value="Rhomboid-like"/>
    <property type="match status" value="1"/>
</dbReference>
<keyword evidence="5 7" id="KW-1133">Transmembrane helix</keyword>
<evidence type="ECO:0000256" key="5">
    <source>
        <dbReference type="ARBA" id="ARBA00022989"/>
    </source>
</evidence>
<gene>
    <name evidence="9" type="ORF">CIG21_01420</name>
</gene>
<accession>A0A269PGQ8</accession>
<dbReference type="PANTHER" id="PTHR43066">
    <property type="entry name" value="RHOMBOID-RELATED PROTEIN"/>
    <property type="match status" value="1"/>
</dbReference>
<dbReference type="Proteomes" id="UP000215771">
    <property type="component" value="Unassembled WGS sequence"/>
</dbReference>
<comment type="subcellular location">
    <subcellularLocation>
        <location evidence="1">Membrane</location>
        <topology evidence="1">Multi-pass membrane protein</topology>
    </subcellularLocation>
</comment>
<feature type="transmembrane region" description="Helical" evidence="7">
    <location>
        <begin position="63"/>
        <end position="87"/>
    </location>
</feature>
<evidence type="ECO:0000313" key="10">
    <source>
        <dbReference type="Proteomes" id="UP000215771"/>
    </source>
</evidence>
<keyword evidence="3" id="KW-0997">Cell inner membrane</keyword>
<name>A0A269PGQ8_9CORY</name>
<dbReference type="InterPro" id="IPR022764">
    <property type="entry name" value="Peptidase_S54_rhomboid_dom"/>
</dbReference>
<protein>
    <recommendedName>
        <fullName evidence="8">Peptidase S54 rhomboid domain-containing protein</fullName>
    </recommendedName>
</protein>
<dbReference type="GO" id="GO:0016020">
    <property type="term" value="C:membrane"/>
    <property type="evidence" value="ECO:0007669"/>
    <property type="project" value="UniProtKB-SubCell"/>
</dbReference>
<evidence type="ECO:0000256" key="1">
    <source>
        <dbReference type="ARBA" id="ARBA00004141"/>
    </source>
</evidence>
<evidence type="ECO:0000256" key="3">
    <source>
        <dbReference type="ARBA" id="ARBA00022519"/>
    </source>
</evidence>
<feature type="domain" description="Peptidase S54 rhomboid" evidence="8">
    <location>
        <begin position="60"/>
        <end position="188"/>
    </location>
</feature>
<reference evidence="9 10" key="1">
    <citation type="submission" date="2017-08" db="EMBL/GenBank/DDBJ databases">
        <authorList>
            <person name="de Groot N.N."/>
        </authorList>
    </citation>
    <scope>NUCLEOTIDE SEQUENCE [LARGE SCALE GENOMIC DNA]</scope>
    <source>
        <strain evidence="9 10">NBT06-6</strain>
    </source>
</reference>
<keyword evidence="2" id="KW-1003">Cell membrane</keyword>
<sequence length="217" mass="22343">MQKIAQQFFRGAPVSVAITALCAIVYAVMAVQSRSLDSVVWDSVGAELVLWGPETRGAGLVRALTAGFVHLSATHLVLNMLMLAVIGTEVERAVGSGPYAVAYAAGILGSSAAVLQFAFLTPTAGASGAVYALMAVFVAIAYRRHVDPRPALILLAGNVVYTLVASDVSVWGHAGGLVAGALMAWPLTSPSVRTRWVAAWVALAVCTVSTVSAGYAG</sequence>
<dbReference type="Gene3D" id="1.20.1540.10">
    <property type="entry name" value="Rhomboid-like"/>
    <property type="match status" value="1"/>
</dbReference>
<evidence type="ECO:0000256" key="7">
    <source>
        <dbReference type="SAM" id="Phobius"/>
    </source>
</evidence>
<feature type="transmembrane region" description="Helical" evidence="7">
    <location>
        <begin position="99"/>
        <end position="119"/>
    </location>
</feature>
<feature type="transmembrane region" description="Helical" evidence="7">
    <location>
        <begin position="197"/>
        <end position="216"/>
    </location>
</feature>
<feature type="transmembrane region" description="Helical" evidence="7">
    <location>
        <begin position="12"/>
        <end position="31"/>
    </location>
</feature>
<dbReference type="EMBL" id="NQMQ01000001">
    <property type="protein sequence ID" value="PAJ71405.1"/>
    <property type="molecule type" value="Genomic_DNA"/>
</dbReference>
<evidence type="ECO:0000256" key="2">
    <source>
        <dbReference type="ARBA" id="ARBA00022475"/>
    </source>
</evidence>
<evidence type="ECO:0000256" key="4">
    <source>
        <dbReference type="ARBA" id="ARBA00022692"/>
    </source>
</evidence>